<sequence length="371" mass="40598">MRISGIRLRKLRLPLREPFEASYGVENDKVAVIVTVTADTGAVGYAECVAMSAPLYTEETVETAWYVLRTFLAPRLMGVEVSSREDLHAIGKRFSFVRGHQMAKAALEMAVWDLYAHVAGVPLHRLLGGTRSEIPVGISVGIQPDTRQLLRKVEGYLAQGFQRVKIKIKPGFDMAPVQAVRAVFPDVPLMVDANSAYTLADAEHLRRLDAFGLLMIEQPLAWDDMVDHAALQQQLETPICLDESIRSAADARKAIELGACKVVNLKLGRVGGFAEALRIHDLCQDGGLDLWCGGMLETGIGRLHNIAVTSLAGFTLPGDTAPSDRYFAEDIISPPVEFSRPGMLAVEEIPGVASRVNEAALEKWVVEETRL</sequence>
<accession>A0ABT9XM14</accession>
<dbReference type="PANTHER" id="PTHR48073:SF5">
    <property type="entry name" value="O-SUCCINYLBENZOATE SYNTHASE"/>
    <property type="match status" value="1"/>
</dbReference>
<organism evidence="8 9">
    <name type="scientific">Alicyclobacillus cycloheptanicus</name>
    <dbReference type="NCBI Taxonomy" id="1457"/>
    <lineage>
        <taxon>Bacteria</taxon>
        <taxon>Bacillati</taxon>
        <taxon>Bacillota</taxon>
        <taxon>Bacilli</taxon>
        <taxon>Bacillales</taxon>
        <taxon>Alicyclobacillaceae</taxon>
        <taxon>Alicyclobacillus</taxon>
    </lineage>
</organism>
<dbReference type="SMART" id="SM00922">
    <property type="entry name" value="MR_MLE"/>
    <property type="match status" value="1"/>
</dbReference>
<dbReference type="SUPFAM" id="SSF54826">
    <property type="entry name" value="Enolase N-terminal domain-like"/>
    <property type="match status" value="1"/>
</dbReference>
<dbReference type="InterPro" id="IPR029017">
    <property type="entry name" value="Enolase-like_N"/>
</dbReference>
<keyword evidence="9" id="KW-1185">Reference proteome</keyword>
<evidence type="ECO:0000313" key="9">
    <source>
        <dbReference type="Proteomes" id="UP001232973"/>
    </source>
</evidence>
<dbReference type="Pfam" id="PF02746">
    <property type="entry name" value="MR_MLE_N"/>
    <property type="match status" value="1"/>
</dbReference>
<dbReference type="Pfam" id="PF13378">
    <property type="entry name" value="MR_MLE_C"/>
    <property type="match status" value="1"/>
</dbReference>
<dbReference type="InterPro" id="IPR036849">
    <property type="entry name" value="Enolase-like_C_sf"/>
</dbReference>
<keyword evidence="2" id="KW-0479">Metal-binding</keyword>
<proteinExistence type="predicted"/>
<dbReference type="PANTHER" id="PTHR48073">
    <property type="entry name" value="O-SUCCINYLBENZOATE SYNTHASE-RELATED"/>
    <property type="match status" value="1"/>
</dbReference>
<protein>
    <recommendedName>
        <fullName evidence="5 6">o-succinylbenzoate synthase</fullName>
        <ecNumber evidence="5 6">4.2.1.113</ecNumber>
    </recommendedName>
</protein>
<gene>
    <name evidence="8" type="ORF">J2S03_003218</name>
</gene>
<dbReference type="EMBL" id="JAUSTP010000039">
    <property type="protein sequence ID" value="MDQ0191347.1"/>
    <property type="molecule type" value="Genomic_DNA"/>
</dbReference>
<feature type="domain" description="Mandelate racemase/muconate lactonizing enzyme C-terminal" evidence="7">
    <location>
        <begin position="146"/>
        <end position="238"/>
    </location>
</feature>
<evidence type="ECO:0000256" key="5">
    <source>
        <dbReference type="ARBA" id="ARBA00029491"/>
    </source>
</evidence>
<dbReference type="RefSeq" id="WP_274454439.1">
    <property type="nucleotide sequence ID" value="NZ_CP067097.1"/>
</dbReference>
<dbReference type="Gene3D" id="3.30.390.10">
    <property type="entry name" value="Enolase-like, N-terminal domain"/>
    <property type="match status" value="1"/>
</dbReference>
<dbReference type="SUPFAM" id="SSF51604">
    <property type="entry name" value="Enolase C-terminal domain-like"/>
    <property type="match status" value="1"/>
</dbReference>
<keyword evidence="3" id="KW-0460">Magnesium</keyword>
<evidence type="ECO:0000256" key="1">
    <source>
        <dbReference type="ARBA" id="ARBA00001968"/>
    </source>
</evidence>
<dbReference type="InterPro" id="IPR010197">
    <property type="entry name" value="OSBS/NAAAR"/>
</dbReference>
<dbReference type="SFLD" id="SFLDF00009">
    <property type="entry name" value="o-succinylbenzoate_synthase"/>
    <property type="match status" value="1"/>
</dbReference>
<evidence type="ECO:0000256" key="6">
    <source>
        <dbReference type="NCBIfam" id="TIGR01928"/>
    </source>
</evidence>
<reference evidence="8 9" key="1">
    <citation type="submission" date="2023-07" db="EMBL/GenBank/DDBJ databases">
        <title>Genomic Encyclopedia of Type Strains, Phase IV (KMG-IV): sequencing the most valuable type-strain genomes for metagenomic binning, comparative biology and taxonomic classification.</title>
        <authorList>
            <person name="Goeker M."/>
        </authorList>
    </citation>
    <scope>NUCLEOTIDE SEQUENCE [LARGE SCALE GENOMIC DNA]</scope>
    <source>
        <strain evidence="8 9">DSM 4006</strain>
    </source>
</reference>
<comment type="caution">
    <text evidence="8">The sequence shown here is derived from an EMBL/GenBank/DDBJ whole genome shotgun (WGS) entry which is preliminary data.</text>
</comment>
<dbReference type="GO" id="GO:0043748">
    <property type="term" value="F:O-succinylbenzoate synthase activity"/>
    <property type="evidence" value="ECO:0007669"/>
    <property type="project" value="UniProtKB-EC"/>
</dbReference>
<evidence type="ECO:0000256" key="4">
    <source>
        <dbReference type="ARBA" id="ARBA00023239"/>
    </source>
</evidence>
<dbReference type="NCBIfam" id="TIGR01928">
    <property type="entry name" value="menC_lowGC_arch"/>
    <property type="match status" value="1"/>
</dbReference>
<evidence type="ECO:0000256" key="2">
    <source>
        <dbReference type="ARBA" id="ARBA00022723"/>
    </source>
</evidence>
<dbReference type="SFLD" id="SFLDG00180">
    <property type="entry name" value="muconate_cycloisomerase"/>
    <property type="match status" value="1"/>
</dbReference>
<dbReference type="InterPro" id="IPR013341">
    <property type="entry name" value="Mandelate_racemase_N_dom"/>
</dbReference>
<dbReference type="EC" id="4.2.1.113" evidence="5 6"/>
<comment type="cofactor">
    <cofactor evidence="1">
        <name>a divalent metal cation</name>
        <dbReference type="ChEBI" id="CHEBI:60240"/>
    </cofactor>
</comment>
<dbReference type="Proteomes" id="UP001232973">
    <property type="component" value="Unassembled WGS sequence"/>
</dbReference>
<evidence type="ECO:0000313" key="8">
    <source>
        <dbReference type="EMBL" id="MDQ0191347.1"/>
    </source>
</evidence>
<dbReference type="Gene3D" id="3.20.20.120">
    <property type="entry name" value="Enolase-like C-terminal domain"/>
    <property type="match status" value="1"/>
</dbReference>
<dbReference type="InterPro" id="IPR029065">
    <property type="entry name" value="Enolase_C-like"/>
</dbReference>
<dbReference type="InterPro" id="IPR013342">
    <property type="entry name" value="Mandelate_racemase_C"/>
</dbReference>
<keyword evidence="4 8" id="KW-0456">Lyase</keyword>
<dbReference type="CDD" id="cd03317">
    <property type="entry name" value="NAAAR"/>
    <property type="match status" value="1"/>
</dbReference>
<evidence type="ECO:0000256" key="3">
    <source>
        <dbReference type="ARBA" id="ARBA00022842"/>
    </source>
</evidence>
<name>A0ABT9XM14_9BACL</name>
<evidence type="ECO:0000259" key="7">
    <source>
        <dbReference type="SMART" id="SM00922"/>
    </source>
</evidence>
<dbReference type="SFLD" id="SFLDS00001">
    <property type="entry name" value="Enolase"/>
    <property type="match status" value="1"/>
</dbReference>